<dbReference type="OrthoDB" id="564699at2"/>
<evidence type="ECO:0000313" key="2">
    <source>
        <dbReference type="Proteomes" id="UP000253034"/>
    </source>
</evidence>
<reference evidence="1 2" key="1">
    <citation type="submission" date="2018-07" db="EMBL/GenBank/DDBJ databases">
        <title>Genomic Encyclopedia of Type Strains, Phase IV (KMG-IV): sequencing the most valuable type-strain genomes for metagenomic binning, comparative biology and taxonomic classification.</title>
        <authorList>
            <person name="Goeker M."/>
        </authorList>
    </citation>
    <scope>NUCLEOTIDE SEQUENCE [LARGE SCALE GENOMIC DNA]</scope>
    <source>
        <strain evidence="1 2">DSM 27016</strain>
    </source>
</reference>
<dbReference type="EMBL" id="QPJT01000018">
    <property type="protein sequence ID" value="RCX13273.1"/>
    <property type="molecule type" value="Genomic_DNA"/>
</dbReference>
<dbReference type="AlphaFoldDB" id="A0A369AW29"/>
<accession>A0A369AW29</accession>
<dbReference type="Proteomes" id="UP000253034">
    <property type="component" value="Unassembled WGS sequence"/>
</dbReference>
<keyword evidence="2" id="KW-1185">Reference proteome</keyword>
<organism evidence="1 2">
    <name type="scientific">Anaerobacterium chartisolvens</name>
    <dbReference type="NCBI Taxonomy" id="1297424"/>
    <lineage>
        <taxon>Bacteria</taxon>
        <taxon>Bacillati</taxon>
        <taxon>Bacillota</taxon>
        <taxon>Clostridia</taxon>
        <taxon>Eubacteriales</taxon>
        <taxon>Oscillospiraceae</taxon>
        <taxon>Anaerobacterium</taxon>
    </lineage>
</organism>
<protein>
    <submittedName>
        <fullName evidence="1">Uncharacterized protein</fullName>
    </submittedName>
</protein>
<comment type="caution">
    <text evidence="1">The sequence shown here is derived from an EMBL/GenBank/DDBJ whole genome shotgun (WGS) entry which is preliminary data.</text>
</comment>
<evidence type="ECO:0000313" key="1">
    <source>
        <dbReference type="EMBL" id="RCX13273.1"/>
    </source>
</evidence>
<dbReference type="RefSeq" id="WP_114298689.1">
    <property type="nucleotide sequence ID" value="NZ_QPJT01000018.1"/>
</dbReference>
<name>A0A369AW29_9FIRM</name>
<proteinExistence type="predicted"/>
<gene>
    <name evidence="1" type="ORF">DFR58_11891</name>
</gene>
<sequence length="340" mass="35831">MATYTTNLNLEKPDENDNFRRQVINENMNKIDAAVAAKADKSQIQGMLADYVRQPGYAEATGSANAYLASLNPAPAEYASGMGIAVKINVINTGASTINVDGLGAKSILDSKGNAMTAGKLKSGSIYSLKYNGINFILQGEGGGGTAGAGDVLGGKTFTNDVGDQTGTMVNRGSVTITPGTANQAILAGYHNGGGYVKGDTNLIAGNIKNGVNIFGVTGELEMSAGNAIIYEAREIIDTSDTLPEKMREVTVNYKGYYRVEFYLRSYGSALVYAQIRANNSVVIEKSVTNNGGVYCSEDIYLSAPGTITLYLWTSSSSTSSRVEPFSIGTTMKNIVQSVT</sequence>